<protein>
    <submittedName>
        <fullName evidence="1">Uncharacterized protein</fullName>
    </submittedName>
</protein>
<organism evidence="1 2">
    <name type="scientific">Microdochium trichocladiopsis</name>
    <dbReference type="NCBI Taxonomy" id="1682393"/>
    <lineage>
        <taxon>Eukaryota</taxon>
        <taxon>Fungi</taxon>
        <taxon>Dikarya</taxon>
        <taxon>Ascomycota</taxon>
        <taxon>Pezizomycotina</taxon>
        <taxon>Sordariomycetes</taxon>
        <taxon>Xylariomycetidae</taxon>
        <taxon>Xylariales</taxon>
        <taxon>Microdochiaceae</taxon>
        <taxon>Microdochium</taxon>
    </lineage>
</organism>
<gene>
    <name evidence="1" type="ORF">B0I36DRAFT_125281</name>
</gene>
<dbReference type="AlphaFoldDB" id="A0A9P8Y9X5"/>
<dbReference type="GeneID" id="70177649"/>
<evidence type="ECO:0000313" key="1">
    <source>
        <dbReference type="EMBL" id="KAH7031641.1"/>
    </source>
</evidence>
<name>A0A9P8Y9X5_9PEZI</name>
<reference evidence="1" key="1">
    <citation type="journal article" date="2021" name="Nat. Commun.">
        <title>Genetic determinants of endophytism in the Arabidopsis root mycobiome.</title>
        <authorList>
            <person name="Mesny F."/>
            <person name="Miyauchi S."/>
            <person name="Thiergart T."/>
            <person name="Pickel B."/>
            <person name="Atanasova L."/>
            <person name="Karlsson M."/>
            <person name="Huettel B."/>
            <person name="Barry K.W."/>
            <person name="Haridas S."/>
            <person name="Chen C."/>
            <person name="Bauer D."/>
            <person name="Andreopoulos W."/>
            <person name="Pangilinan J."/>
            <person name="LaButti K."/>
            <person name="Riley R."/>
            <person name="Lipzen A."/>
            <person name="Clum A."/>
            <person name="Drula E."/>
            <person name="Henrissat B."/>
            <person name="Kohler A."/>
            <person name="Grigoriev I.V."/>
            <person name="Martin F.M."/>
            <person name="Hacquard S."/>
        </authorList>
    </citation>
    <scope>NUCLEOTIDE SEQUENCE</scope>
    <source>
        <strain evidence="1">MPI-CAGE-CH-0230</strain>
    </source>
</reference>
<keyword evidence="2" id="KW-1185">Reference proteome</keyword>
<proteinExistence type="predicted"/>
<dbReference type="RefSeq" id="XP_046013321.1">
    <property type="nucleotide sequence ID" value="XM_046148103.1"/>
</dbReference>
<sequence length="186" mass="20751">MLWKRICPCRHPAQCSSPFRCKQPLCRVPPAATTRTTERHLRHPTLHGPPVPPGVVVALDNVHAGAHGRSGAICFDVGNCGWKAMRREKVVLVAEPWRSCAGRQRIAVSAQGDGHFNGRLDVAVARHGDILRLPLSLENTSTVLFVMGNAWGWESVWQWRHGRERMTWCPRGSDERKERIDVTAGA</sequence>
<accession>A0A9P8Y9X5</accession>
<evidence type="ECO:0000313" key="2">
    <source>
        <dbReference type="Proteomes" id="UP000756346"/>
    </source>
</evidence>
<dbReference type="Proteomes" id="UP000756346">
    <property type="component" value="Unassembled WGS sequence"/>
</dbReference>
<dbReference type="EMBL" id="JAGTJQ010000005">
    <property type="protein sequence ID" value="KAH7031641.1"/>
    <property type="molecule type" value="Genomic_DNA"/>
</dbReference>
<comment type="caution">
    <text evidence="1">The sequence shown here is derived from an EMBL/GenBank/DDBJ whole genome shotgun (WGS) entry which is preliminary data.</text>
</comment>